<dbReference type="CDD" id="cd00093">
    <property type="entry name" value="HTH_XRE"/>
    <property type="match status" value="1"/>
</dbReference>
<dbReference type="RefSeq" id="WP_013842145.1">
    <property type="nucleotide sequence ID" value="NC_015589.1"/>
</dbReference>
<evidence type="ECO:0000313" key="3">
    <source>
        <dbReference type="Proteomes" id="UP000009234"/>
    </source>
</evidence>
<dbReference type="Pfam" id="PF01381">
    <property type="entry name" value="HTH_3"/>
    <property type="match status" value="1"/>
</dbReference>
<dbReference type="HOGENOM" id="CLU_192101_2_0_9"/>
<evidence type="ECO:0000313" key="2">
    <source>
        <dbReference type="EMBL" id="AEG60385.1"/>
    </source>
</evidence>
<dbReference type="KEGG" id="dru:Desru_2134"/>
<dbReference type="PROSITE" id="PS50943">
    <property type="entry name" value="HTH_CROC1"/>
    <property type="match status" value="1"/>
</dbReference>
<dbReference type="InterPro" id="IPR001387">
    <property type="entry name" value="Cro/C1-type_HTH"/>
</dbReference>
<dbReference type="SUPFAM" id="SSF47413">
    <property type="entry name" value="lambda repressor-like DNA-binding domains"/>
    <property type="match status" value="1"/>
</dbReference>
<dbReference type="Gene3D" id="1.10.260.40">
    <property type="entry name" value="lambda repressor-like DNA-binding domains"/>
    <property type="match status" value="1"/>
</dbReference>
<sequence>MQKRKLTQVGIIIRKRLIEVGKTQVQLAKEIGTSKIYLNHILHGERSGKKYLAKIFSILGIDPDSVKRTA</sequence>
<reference evidence="2 3" key="2">
    <citation type="journal article" date="2012" name="Stand. Genomic Sci.">
        <title>Complete genome sequence of the sulfate-reducing firmicute Desulfotomaculum ruminis type strain (DL(T)).</title>
        <authorList>
            <person name="Spring S."/>
            <person name="Visser M."/>
            <person name="Lu M."/>
            <person name="Copeland A."/>
            <person name="Lapidus A."/>
            <person name="Lucas S."/>
            <person name="Cheng J.F."/>
            <person name="Han C."/>
            <person name="Tapia R."/>
            <person name="Goodwin L.A."/>
            <person name="Pitluck S."/>
            <person name="Ivanova N."/>
            <person name="Land M."/>
            <person name="Hauser L."/>
            <person name="Larimer F."/>
            <person name="Rohde M."/>
            <person name="Goker M."/>
            <person name="Detter J.C."/>
            <person name="Kyrpides N.C."/>
            <person name="Woyke T."/>
            <person name="Schaap P.J."/>
            <person name="Plugge C.M."/>
            <person name="Muyzer G."/>
            <person name="Kuever J."/>
            <person name="Pereira I.A."/>
            <person name="Parshina S.N."/>
            <person name="Bernier-Latmani R."/>
            <person name="Stams A.J."/>
            <person name="Klenk H.P."/>
        </authorList>
    </citation>
    <scope>NUCLEOTIDE SEQUENCE [LARGE SCALE GENOMIC DNA]</scope>
    <source>
        <strain evidence="3">ATCC 23193 / DSM 2154 / NCIB 8452 / DL</strain>
    </source>
</reference>
<feature type="domain" description="HTH cro/C1-type" evidence="1">
    <location>
        <begin position="13"/>
        <end position="66"/>
    </location>
</feature>
<dbReference type="eggNOG" id="ENOG503366R">
    <property type="taxonomic scope" value="Bacteria"/>
</dbReference>
<name>F6DK71_DESRL</name>
<dbReference type="Proteomes" id="UP000009234">
    <property type="component" value="Chromosome"/>
</dbReference>
<dbReference type="GO" id="GO:0003677">
    <property type="term" value="F:DNA binding"/>
    <property type="evidence" value="ECO:0007669"/>
    <property type="project" value="InterPro"/>
</dbReference>
<dbReference type="OrthoDB" id="2736986at2"/>
<organism evidence="2 3">
    <name type="scientific">Desulforamulus ruminis (strain ATCC 23193 / DSM 2154 / NCIMB 8452 / DL)</name>
    <name type="common">Desulfotomaculum ruminis</name>
    <dbReference type="NCBI Taxonomy" id="696281"/>
    <lineage>
        <taxon>Bacteria</taxon>
        <taxon>Bacillati</taxon>
        <taxon>Bacillota</taxon>
        <taxon>Clostridia</taxon>
        <taxon>Eubacteriales</taxon>
        <taxon>Peptococcaceae</taxon>
        <taxon>Desulforamulus</taxon>
    </lineage>
</organism>
<keyword evidence="3" id="KW-1185">Reference proteome</keyword>
<reference evidence="3" key="1">
    <citation type="submission" date="2011-05" db="EMBL/GenBank/DDBJ databases">
        <title>Complete sequence of Desulfotomaculum ruminis DSM 2154.</title>
        <authorList>
            <person name="Lucas S."/>
            <person name="Copeland A."/>
            <person name="Lapidus A."/>
            <person name="Cheng J.-F."/>
            <person name="Goodwin L."/>
            <person name="Pitluck S."/>
            <person name="Lu M."/>
            <person name="Detter J.C."/>
            <person name="Han C."/>
            <person name="Tapia R."/>
            <person name="Land M."/>
            <person name="Hauser L."/>
            <person name="Kyrpides N."/>
            <person name="Ivanova N."/>
            <person name="Mikhailova N."/>
            <person name="Pagani I."/>
            <person name="Stams A.J.M."/>
            <person name="Plugge C.M."/>
            <person name="Muyzer G."/>
            <person name="Kuever J."/>
            <person name="Parshina S.N."/>
            <person name="Ivanova A.E."/>
            <person name="Nazina T.N."/>
            <person name="Brambilla E."/>
            <person name="Spring S."/>
            <person name="Klenk H.-P."/>
            <person name="Woyke T."/>
        </authorList>
    </citation>
    <scope>NUCLEOTIDE SEQUENCE [LARGE SCALE GENOMIC DNA]</scope>
    <source>
        <strain evidence="3">ATCC 23193 / DSM 2154 / NCIB 8452 / DL</strain>
    </source>
</reference>
<accession>F6DK71</accession>
<protein>
    <submittedName>
        <fullName evidence="2">Helix-turn-helix domain protein</fullName>
    </submittedName>
</protein>
<dbReference type="EMBL" id="CP002780">
    <property type="protein sequence ID" value="AEG60385.1"/>
    <property type="molecule type" value="Genomic_DNA"/>
</dbReference>
<proteinExistence type="predicted"/>
<gene>
    <name evidence="2" type="ordered locus">Desru_2134</name>
</gene>
<dbReference type="AlphaFoldDB" id="F6DK71"/>
<dbReference type="SMART" id="SM00530">
    <property type="entry name" value="HTH_XRE"/>
    <property type="match status" value="1"/>
</dbReference>
<evidence type="ECO:0000259" key="1">
    <source>
        <dbReference type="PROSITE" id="PS50943"/>
    </source>
</evidence>
<dbReference type="InterPro" id="IPR010982">
    <property type="entry name" value="Lambda_DNA-bd_dom_sf"/>
</dbReference>